<organism evidence="3 4">
    <name type="scientific">Nocardioides cavernae</name>
    <dbReference type="NCBI Taxonomy" id="1921566"/>
    <lineage>
        <taxon>Bacteria</taxon>
        <taxon>Bacillati</taxon>
        <taxon>Actinomycetota</taxon>
        <taxon>Actinomycetes</taxon>
        <taxon>Propionibacteriales</taxon>
        <taxon>Nocardioidaceae</taxon>
        <taxon>Nocardioides</taxon>
    </lineage>
</organism>
<keyword evidence="1" id="KW-0472">Membrane</keyword>
<dbReference type="InterPro" id="IPR050721">
    <property type="entry name" value="Trk_Ktr_HKT_K-transport"/>
</dbReference>
<sequence length="543" mass="58819">MGTLNRVSVWLGVILIPLSLLLGYVGYRSLADASMSRTDAAFGAIQLFFMETQTDLDDPPVALNIARFTAPLSLAAATLAAVLAVAGQQIRRAILRWRGRDHVVLIGLSETGTELARALRERDQKVVVLEADPAHPALAEVQSRGAVVIIGDARQPGQLRRCRVDTAQQVVVTTGHDSINVEVCEVLTHMVSDATTVHAAIDDESLWSVLGRVQVEEASDSGSFDFFHADDRKALAFIDVVDRSLEMMAPVVHLSGEGGLAQRVLVRWCQRRLAEGARAIVHVSPATYSAVVDPLLATQPWLESLISTAANVPASCAVGLVCREGSDGTALSAALAVAGERHVTDVFVCSTLPRGRAVLDLKGVSDKIHLVPAGSAFREPESFFGHSWIELMAMARHEDYCAAERLRGITSRDNPSLVSWDDLPESLKDSNRSFAVAVGSVLNELGAGLVPLGRPLDADAIPVSSARMETLAKREHDRWMNDLVRDGWTYSSGPKDPELKTHPLIIGWDDLDEPEREKDRDAIRAIPRMLARVGYALDVPAGR</sequence>
<dbReference type="Pfam" id="PF02026">
    <property type="entry name" value="RyR"/>
    <property type="match status" value="1"/>
</dbReference>
<accession>A0ABR8N536</accession>
<dbReference type="InterPro" id="IPR036291">
    <property type="entry name" value="NAD(P)-bd_dom_sf"/>
</dbReference>
<evidence type="ECO:0000313" key="3">
    <source>
        <dbReference type="EMBL" id="MBD3923283.1"/>
    </source>
</evidence>
<feature type="transmembrane region" description="Helical" evidence="1">
    <location>
        <begin position="65"/>
        <end position="86"/>
    </location>
</feature>
<dbReference type="InterPro" id="IPR003148">
    <property type="entry name" value="RCK_N"/>
</dbReference>
<comment type="caution">
    <text evidence="3">The sequence shown here is derived from an EMBL/GenBank/DDBJ whole genome shotgun (WGS) entry which is preliminary data.</text>
</comment>
<protein>
    <submittedName>
        <fullName evidence="3">NAD-binding protein</fullName>
    </submittedName>
</protein>
<name>A0ABR8N536_9ACTN</name>
<keyword evidence="4" id="KW-1185">Reference proteome</keyword>
<dbReference type="Gene3D" id="3.40.50.720">
    <property type="entry name" value="NAD(P)-binding Rossmann-like Domain"/>
    <property type="match status" value="1"/>
</dbReference>
<dbReference type="RefSeq" id="WP_191193170.1">
    <property type="nucleotide sequence ID" value="NZ_JACXYZ010000001.1"/>
</dbReference>
<evidence type="ECO:0000259" key="2">
    <source>
        <dbReference type="PROSITE" id="PS51201"/>
    </source>
</evidence>
<gene>
    <name evidence="3" type="ORF">IEZ26_01510</name>
</gene>
<dbReference type="Gene3D" id="6.20.350.10">
    <property type="match status" value="1"/>
</dbReference>
<dbReference type="InterPro" id="IPR003032">
    <property type="entry name" value="Ryanodine_rcpt"/>
</dbReference>
<dbReference type="PANTHER" id="PTHR43833">
    <property type="entry name" value="POTASSIUM CHANNEL PROTEIN 2-RELATED-RELATED"/>
    <property type="match status" value="1"/>
</dbReference>
<evidence type="ECO:0000256" key="1">
    <source>
        <dbReference type="SAM" id="Phobius"/>
    </source>
</evidence>
<dbReference type="PROSITE" id="PS51201">
    <property type="entry name" value="RCK_N"/>
    <property type="match status" value="1"/>
</dbReference>
<dbReference type="Pfam" id="PF02254">
    <property type="entry name" value="TrkA_N"/>
    <property type="match status" value="1"/>
</dbReference>
<evidence type="ECO:0000313" key="4">
    <source>
        <dbReference type="Proteomes" id="UP000618818"/>
    </source>
</evidence>
<dbReference type="PANTHER" id="PTHR43833:SF11">
    <property type="entry name" value="VOLTAGE-GATED POTASSIUM CHANNEL KCH"/>
    <property type="match status" value="1"/>
</dbReference>
<keyword evidence="1" id="KW-0812">Transmembrane</keyword>
<feature type="transmembrane region" description="Helical" evidence="1">
    <location>
        <begin position="7"/>
        <end position="27"/>
    </location>
</feature>
<feature type="domain" description="RCK N-terminal" evidence="2">
    <location>
        <begin position="100"/>
        <end position="219"/>
    </location>
</feature>
<dbReference type="SUPFAM" id="SSF51735">
    <property type="entry name" value="NAD(P)-binding Rossmann-fold domains"/>
    <property type="match status" value="1"/>
</dbReference>
<reference evidence="3 4" key="1">
    <citation type="submission" date="2020-09" db="EMBL/GenBank/DDBJ databases">
        <title>novel species in genus Nocardioides.</title>
        <authorList>
            <person name="Zhang G."/>
        </authorList>
    </citation>
    <scope>NUCLEOTIDE SEQUENCE [LARGE SCALE GENOMIC DNA]</scope>
    <source>
        <strain evidence="3 4">KCTC 39551</strain>
    </source>
</reference>
<proteinExistence type="predicted"/>
<keyword evidence="1" id="KW-1133">Transmembrane helix</keyword>
<dbReference type="Proteomes" id="UP000618818">
    <property type="component" value="Unassembled WGS sequence"/>
</dbReference>
<dbReference type="EMBL" id="JACXYZ010000001">
    <property type="protein sequence ID" value="MBD3923283.1"/>
    <property type="molecule type" value="Genomic_DNA"/>
</dbReference>